<dbReference type="InterPro" id="IPR023753">
    <property type="entry name" value="FAD/NAD-binding_dom"/>
</dbReference>
<dbReference type="InterPro" id="IPR036188">
    <property type="entry name" value="FAD/NAD-bd_sf"/>
</dbReference>
<dbReference type="Pfam" id="PF07992">
    <property type="entry name" value="Pyr_redox_2"/>
    <property type="match status" value="1"/>
</dbReference>
<evidence type="ECO:0000256" key="1">
    <source>
        <dbReference type="ARBA" id="ARBA00001974"/>
    </source>
</evidence>
<dbReference type="Gene3D" id="3.50.50.60">
    <property type="entry name" value="FAD/NAD(P)-binding domain"/>
    <property type="match status" value="2"/>
</dbReference>
<evidence type="ECO:0000259" key="4">
    <source>
        <dbReference type="Pfam" id="PF02852"/>
    </source>
</evidence>
<dbReference type="InterPro" id="IPR016156">
    <property type="entry name" value="FAD/NAD-linked_Rdtase_dimer_sf"/>
</dbReference>
<evidence type="ECO:0000259" key="5">
    <source>
        <dbReference type="Pfam" id="PF07992"/>
    </source>
</evidence>
<organism evidence="6 7">
    <name type="scientific">Caldalkalibacillus uzonensis</name>
    <dbReference type="NCBI Taxonomy" id="353224"/>
    <lineage>
        <taxon>Bacteria</taxon>
        <taxon>Bacillati</taxon>
        <taxon>Bacillota</taxon>
        <taxon>Bacilli</taxon>
        <taxon>Bacillales</taxon>
        <taxon>Bacillaceae</taxon>
        <taxon>Caldalkalibacillus</taxon>
    </lineage>
</organism>
<feature type="domain" description="FAD/NAD(P)-binding" evidence="5">
    <location>
        <begin position="2"/>
        <end position="271"/>
    </location>
</feature>
<dbReference type="PANTHER" id="PTHR43014">
    <property type="entry name" value="MERCURIC REDUCTASE"/>
    <property type="match status" value="1"/>
</dbReference>
<dbReference type="Gene3D" id="3.30.390.30">
    <property type="match status" value="1"/>
</dbReference>
<keyword evidence="7" id="KW-1185">Reference proteome</keyword>
<name>A0ABU0CM65_9BACI</name>
<sequence length="413" mass="45363">MPKKALVRAMEVWETVNKAEVFGAEVKQKRLNWQKVMQSKDEWIGKFVGGKEPYLSKQGVDLVYGEAKFIDGQTLQVGSKTYTADKILIGVGSRPNMPPIEGTEYAKTNRELLTLPELPESLVIIGGGVIGLEFAHIYHAAGVKVTILQRGNVLLKGQDRDSSEEIRKISEEKGIDVMTNTNVHKITKESDHYVVHFETEGEGHTLEADEVVMAAGRKPDIEGLDLDKAGIDYDENGVKVNPYLQTVNERVYAAGDCIGGLMLTPVASYEAKLAVRNAFRGNREKVDYTVIPHTVFTIPQVATVGLTEDQAREKGIDYIVQKTPFKHNGTAILLGETDGFIKLMFERQSGKIIGAHIVGVEAGELIHQIAIAMKGNMTVYDLASVVQVHPTLSEGLILLAQKAVQEISAQSVR</sequence>
<keyword evidence="6" id="KW-0670">Pyruvate</keyword>
<dbReference type="InterPro" id="IPR004099">
    <property type="entry name" value="Pyr_nucl-diS_OxRdtase_dimer"/>
</dbReference>
<comment type="cofactor">
    <cofactor evidence="1">
        <name>FAD</name>
        <dbReference type="ChEBI" id="CHEBI:57692"/>
    </cofactor>
</comment>
<dbReference type="Pfam" id="PF02852">
    <property type="entry name" value="Pyr_redox_dim"/>
    <property type="match status" value="1"/>
</dbReference>
<feature type="domain" description="Pyridine nucleotide-disulphide oxidoreductase dimerisation" evidence="4">
    <location>
        <begin position="291"/>
        <end position="396"/>
    </location>
</feature>
<comment type="caution">
    <text evidence="6">The sequence shown here is derived from an EMBL/GenBank/DDBJ whole genome shotgun (WGS) entry which is preliminary data.</text>
</comment>
<dbReference type="Proteomes" id="UP001232445">
    <property type="component" value="Unassembled WGS sequence"/>
</dbReference>
<dbReference type="PRINTS" id="PR00368">
    <property type="entry name" value="FADPNR"/>
</dbReference>
<keyword evidence="2" id="KW-0285">Flavoprotein</keyword>
<reference evidence="6 7" key="1">
    <citation type="submission" date="2023-07" db="EMBL/GenBank/DDBJ databases">
        <title>Genomic Encyclopedia of Type Strains, Phase IV (KMG-IV): sequencing the most valuable type-strain genomes for metagenomic binning, comparative biology and taxonomic classification.</title>
        <authorList>
            <person name="Goeker M."/>
        </authorList>
    </citation>
    <scope>NUCLEOTIDE SEQUENCE [LARGE SCALE GENOMIC DNA]</scope>
    <source>
        <strain evidence="6 7">DSM 17740</strain>
    </source>
</reference>
<dbReference type="RefSeq" id="WP_307334690.1">
    <property type="nucleotide sequence ID" value="NZ_JAUSUQ010000001.1"/>
</dbReference>
<dbReference type="SUPFAM" id="SSF55424">
    <property type="entry name" value="FAD/NAD-linked reductases, dimerisation (C-terminal) domain"/>
    <property type="match status" value="1"/>
</dbReference>
<protein>
    <submittedName>
        <fullName evidence="6">Pyruvate/2-oxoglutarate dehydrogenase complex dihydrolipoamide dehydrogenase (E3) component</fullName>
    </submittedName>
</protein>
<evidence type="ECO:0000256" key="2">
    <source>
        <dbReference type="ARBA" id="ARBA00022630"/>
    </source>
</evidence>
<keyword evidence="3" id="KW-0274">FAD</keyword>
<dbReference type="EMBL" id="JAUSUQ010000001">
    <property type="protein sequence ID" value="MDQ0337511.1"/>
    <property type="molecule type" value="Genomic_DNA"/>
</dbReference>
<gene>
    <name evidence="6" type="ORF">J2S00_000281</name>
</gene>
<dbReference type="PRINTS" id="PR00411">
    <property type="entry name" value="PNDRDTASEI"/>
</dbReference>
<evidence type="ECO:0000313" key="7">
    <source>
        <dbReference type="Proteomes" id="UP001232445"/>
    </source>
</evidence>
<evidence type="ECO:0000313" key="6">
    <source>
        <dbReference type="EMBL" id="MDQ0337511.1"/>
    </source>
</evidence>
<dbReference type="SUPFAM" id="SSF51905">
    <property type="entry name" value="FAD/NAD(P)-binding domain"/>
    <property type="match status" value="1"/>
</dbReference>
<proteinExistence type="predicted"/>
<dbReference type="PANTHER" id="PTHR43014:SF4">
    <property type="entry name" value="PYRIDINE NUCLEOTIDE-DISULFIDE OXIDOREDUCTASE RCLA-RELATED"/>
    <property type="match status" value="1"/>
</dbReference>
<evidence type="ECO:0000256" key="3">
    <source>
        <dbReference type="ARBA" id="ARBA00022827"/>
    </source>
</evidence>
<accession>A0ABU0CM65</accession>